<evidence type="ECO:0000313" key="2">
    <source>
        <dbReference type="EMBL" id="MBC8573003.1"/>
    </source>
</evidence>
<gene>
    <name evidence="2" type="ORF">H8716_07905</name>
</gene>
<keyword evidence="3" id="KW-1185">Reference proteome</keyword>
<dbReference type="RefSeq" id="WP_249308033.1">
    <property type="nucleotide sequence ID" value="NZ_JACRSZ010000007.1"/>
</dbReference>
<dbReference type="EMBL" id="JACRSZ010000007">
    <property type="protein sequence ID" value="MBC8573003.1"/>
    <property type="molecule type" value="Genomic_DNA"/>
</dbReference>
<accession>A0ABR7N9C7</accession>
<reference evidence="2 3" key="1">
    <citation type="submission" date="2020-08" db="EMBL/GenBank/DDBJ databases">
        <title>Genome public.</title>
        <authorList>
            <person name="Liu C."/>
            <person name="Sun Q."/>
        </authorList>
    </citation>
    <scope>NUCLEOTIDE SEQUENCE [LARGE SCALE GENOMIC DNA]</scope>
    <source>
        <strain evidence="2 3">NSJ-46</strain>
    </source>
</reference>
<sequence length="214" mass="24166">MKNRKTRFTGIIAMAVMVAVMLMPVGVQAASQKSMAIQAYKKILSNATIPWEDDWKVRASRCSFALAYIDNNNVPELIVSNSLDVSHASGHGRIFTYKNGKVRRIVNLYMDNSKFSYYKKKGVYADSYVQGGVTNTYYKLSGITKIKKLSIFKNVARIAWLPKGTSYYDISGAANVKISKKTFNKKLKKMVGSRKMTNVSLKKNTSSNRKRYLK</sequence>
<evidence type="ECO:0000313" key="3">
    <source>
        <dbReference type="Proteomes" id="UP000657421"/>
    </source>
</evidence>
<proteinExistence type="predicted"/>
<keyword evidence="1" id="KW-0732">Signal</keyword>
<evidence type="ECO:0000256" key="1">
    <source>
        <dbReference type="SAM" id="SignalP"/>
    </source>
</evidence>
<name>A0ABR7N9C7_9FIRM</name>
<protein>
    <submittedName>
        <fullName evidence="2">Uncharacterized protein</fullName>
    </submittedName>
</protein>
<organism evidence="2 3">
    <name type="scientific">Jingyaoa shaoxingensis</name>
    <dbReference type="NCBI Taxonomy" id="2763671"/>
    <lineage>
        <taxon>Bacteria</taxon>
        <taxon>Bacillati</taxon>
        <taxon>Bacillota</taxon>
        <taxon>Clostridia</taxon>
        <taxon>Lachnospirales</taxon>
        <taxon>Lachnospiraceae</taxon>
        <taxon>Jingyaoa</taxon>
    </lineage>
</organism>
<feature type="chain" id="PRO_5046780826" evidence="1">
    <location>
        <begin position="30"/>
        <end position="214"/>
    </location>
</feature>
<comment type="caution">
    <text evidence="2">The sequence shown here is derived from an EMBL/GenBank/DDBJ whole genome shotgun (WGS) entry which is preliminary data.</text>
</comment>
<feature type="signal peptide" evidence="1">
    <location>
        <begin position="1"/>
        <end position="29"/>
    </location>
</feature>
<dbReference type="Proteomes" id="UP000657421">
    <property type="component" value="Unassembled WGS sequence"/>
</dbReference>